<feature type="compositionally biased region" description="Low complexity" evidence="1">
    <location>
        <begin position="151"/>
        <end position="160"/>
    </location>
</feature>
<comment type="caution">
    <text evidence="2">The sequence shown here is derived from an EMBL/GenBank/DDBJ whole genome shotgun (WGS) entry which is preliminary data.</text>
</comment>
<sequence>MEDFLTNILAVPYFRTVCLLKSCASLLRMPPRALATALAYLHFWHRAAIAGDYEDDAILSACLLLASKVEEAAISNNHLLNVVKIMSQLQRDCLDPEDQQAGPMLPAQEARLHRQEAEVEAEGSGSRARPQGQRQAQEQPGARRCQGCGSGARVGSSAGANPPPGRQIEGGTGGISLDATAAAAAASLLLLQPDAAPPDVLRACVLNCEVLVGSAYYAAKQAMLDAEQRLLRALQFRVTVVQPHALLLNAARCLRMPSGVQRLALAMLNDLWAYTDFCMLLVPSPSSPPQGRNGGMTSGGIAATMAVLEAAARLSGWQVWVPTRARDMGLQWWQLLGLAGDDAAMANLVTVVMQACAACHQATAATSKAAATDEAVMAVVKRENK</sequence>
<accession>A0A8J4BNS4</accession>
<dbReference type="EMBL" id="BNCO01000081">
    <property type="protein sequence ID" value="GIL66108.1"/>
    <property type="molecule type" value="Genomic_DNA"/>
</dbReference>
<proteinExistence type="predicted"/>
<feature type="region of interest" description="Disordered" evidence="1">
    <location>
        <begin position="109"/>
        <end position="173"/>
    </location>
</feature>
<evidence type="ECO:0000313" key="2">
    <source>
        <dbReference type="EMBL" id="GIL66108.1"/>
    </source>
</evidence>
<dbReference type="GO" id="GO:0006357">
    <property type="term" value="P:regulation of transcription by RNA polymerase II"/>
    <property type="evidence" value="ECO:0007669"/>
    <property type="project" value="InterPro"/>
</dbReference>
<protein>
    <recommendedName>
        <fullName evidence="4">Cyclin N-terminal domain-containing protein</fullName>
    </recommendedName>
</protein>
<dbReference type="Proteomes" id="UP000747399">
    <property type="component" value="Unassembled WGS sequence"/>
</dbReference>
<evidence type="ECO:0000313" key="3">
    <source>
        <dbReference type="Proteomes" id="UP000747399"/>
    </source>
</evidence>
<dbReference type="InterPro" id="IPR036915">
    <property type="entry name" value="Cyclin-like_sf"/>
</dbReference>
<evidence type="ECO:0008006" key="4">
    <source>
        <dbReference type="Google" id="ProtNLM"/>
    </source>
</evidence>
<dbReference type="InterPro" id="IPR043198">
    <property type="entry name" value="Cyclin/Ssn8"/>
</dbReference>
<dbReference type="PANTHER" id="PTHR10026">
    <property type="entry name" value="CYCLIN"/>
    <property type="match status" value="1"/>
</dbReference>
<dbReference type="AlphaFoldDB" id="A0A8J4BNS4"/>
<reference evidence="2" key="1">
    <citation type="journal article" date="2021" name="Proc. Natl. Acad. Sci. U.S.A.">
        <title>Three genomes in the algal genus Volvox reveal the fate of a haploid sex-determining region after a transition to homothallism.</title>
        <authorList>
            <person name="Yamamoto K."/>
            <person name="Hamaji T."/>
            <person name="Kawai-Toyooka H."/>
            <person name="Matsuzaki R."/>
            <person name="Takahashi F."/>
            <person name="Nishimura Y."/>
            <person name="Kawachi M."/>
            <person name="Noguchi H."/>
            <person name="Minakuchi Y."/>
            <person name="Umen J.G."/>
            <person name="Toyoda A."/>
            <person name="Nozaki H."/>
        </authorList>
    </citation>
    <scope>NUCLEOTIDE SEQUENCE</scope>
    <source>
        <strain evidence="2">NIES-3780</strain>
    </source>
</reference>
<dbReference type="SUPFAM" id="SSF47954">
    <property type="entry name" value="Cyclin-like"/>
    <property type="match status" value="1"/>
</dbReference>
<gene>
    <name evidence="2" type="ORF">Vafri_19716</name>
</gene>
<dbReference type="GO" id="GO:0016538">
    <property type="term" value="F:cyclin-dependent protein serine/threonine kinase regulator activity"/>
    <property type="evidence" value="ECO:0007669"/>
    <property type="project" value="InterPro"/>
</dbReference>
<dbReference type="Gene3D" id="1.10.472.10">
    <property type="entry name" value="Cyclin-like"/>
    <property type="match status" value="1"/>
</dbReference>
<keyword evidence="3" id="KW-1185">Reference proteome</keyword>
<organism evidence="2 3">
    <name type="scientific">Volvox africanus</name>
    <dbReference type="NCBI Taxonomy" id="51714"/>
    <lineage>
        <taxon>Eukaryota</taxon>
        <taxon>Viridiplantae</taxon>
        <taxon>Chlorophyta</taxon>
        <taxon>core chlorophytes</taxon>
        <taxon>Chlorophyceae</taxon>
        <taxon>CS clade</taxon>
        <taxon>Chlamydomonadales</taxon>
        <taxon>Volvocaceae</taxon>
        <taxon>Volvox</taxon>
    </lineage>
</organism>
<evidence type="ECO:0000256" key="1">
    <source>
        <dbReference type="SAM" id="MobiDB-lite"/>
    </source>
</evidence>
<name>A0A8J4BNS4_9CHLO</name>